<feature type="transmembrane region" description="Helical" evidence="2">
    <location>
        <begin position="6"/>
        <end position="26"/>
    </location>
</feature>
<organism evidence="3 4">
    <name type="scientific">Actinidia rufa</name>
    <dbReference type="NCBI Taxonomy" id="165716"/>
    <lineage>
        <taxon>Eukaryota</taxon>
        <taxon>Viridiplantae</taxon>
        <taxon>Streptophyta</taxon>
        <taxon>Embryophyta</taxon>
        <taxon>Tracheophyta</taxon>
        <taxon>Spermatophyta</taxon>
        <taxon>Magnoliopsida</taxon>
        <taxon>eudicotyledons</taxon>
        <taxon>Gunneridae</taxon>
        <taxon>Pentapetalae</taxon>
        <taxon>asterids</taxon>
        <taxon>Ericales</taxon>
        <taxon>Actinidiaceae</taxon>
        <taxon>Actinidia</taxon>
    </lineage>
</organism>
<sequence length="95" mass="9169">MKGVSLALFLDFAILFVVVLCVSIIFRCVLGRPLHAGAGSHIGGHHGAGGGNRIGGHRSAMSMFTTTHHGGGGGDFGGVGGHGGGGGHHGGGGAC</sequence>
<keyword evidence="2" id="KW-0812">Transmembrane</keyword>
<evidence type="ECO:0000256" key="2">
    <source>
        <dbReference type="SAM" id="Phobius"/>
    </source>
</evidence>
<reference evidence="3 4" key="1">
    <citation type="submission" date="2019-07" db="EMBL/GenBank/DDBJ databases">
        <title>De Novo Assembly of kiwifruit Actinidia rufa.</title>
        <authorList>
            <person name="Sugita-Konishi S."/>
            <person name="Sato K."/>
            <person name="Mori E."/>
            <person name="Abe Y."/>
            <person name="Kisaki G."/>
            <person name="Hamano K."/>
            <person name="Suezawa K."/>
            <person name="Otani M."/>
            <person name="Fukuda T."/>
            <person name="Manabe T."/>
            <person name="Gomi K."/>
            <person name="Tabuchi M."/>
            <person name="Akimitsu K."/>
            <person name="Kataoka I."/>
        </authorList>
    </citation>
    <scope>NUCLEOTIDE SEQUENCE [LARGE SCALE GENOMIC DNA]</scope>
    <source>
        <strain evidence="4">cv. Fuchu</strain>
    </source>
</reference>
<dbReference type="Proteomes" id="UP000585474">
    <property type="component" value="Unassembled WGS sequence"/>
</dbReference>
<feature type="region of interest" description="Disordered" evidence="1">
    <location>
        <begin position="72"/>
        <end position="95"/>
    </location>
</feature>
<keyword evidence="2" id="KW-1133">Transmembrane helix</keyword>
<gene>
    <name evidence="3" type="ORF">Acr_02g0004870</name>
</gene>
<protein>
    <submittedName>
        <fullName evidence="3">Glycine-rich RNA-binding protein 2</fullName>
    </submittedName>
</protein>
<accession>A0A7J0E9A5</accession>
<evidence type="ECO:0000256" key="1">
    <source>
        <dbReference type="SAM" id="MobiDB-lite"/>
    </source>
</evidence>
<proteinExistence type="predicted"/>
<keyword evidence="4" id="KW-1185">Reference proteome</keyword>
<comment type="caution">
    <text evidence="3">The sequence shown here is derived from an EMBL/GenBank/DDBJ whole genome shotgun (WGS) entry which is preliminary data.</text>
</comment>
<name>A0A7J0E9A5_9ERIC</name>
<keyword evidence="2" id="KW-0472">Membrane</keyword>
<evidence type="ECO:0000313" key="3">
    <source>
        <dbReference type="EMBL" id="GFY82247.1"/>
    </source>
</evidence>
<dbReference type="EMBL" id="BJWL01000002">
    <property type="protein sequence ID" value="GFY82247.1"/>
    <property type="molecule type" value="Genomic_DNA"/>
</dbReference>
<evidence type="ECO:0000313" key="4">
    <source>
        <dbReference type="Proteomes" id="UP000585474"/>
    </source>
</evidence>
<dbReference type="AlphaFoldDB" id="A0A7J0E9A5"/>